<feature type="region of interest" description="Disordered" evidence="2">
    <location>
        <begin position="85"/>
        <end position="120"/>
    </location>
</feature>
<dbReference type="Proteomes" id="UP000190831">
    <property type="component" value="Chromosome B"/>
</dbReference>
<dbReference type="PANTHER" id="PTHR31996:SF2">
    <property type="entry name" value="COILED-COIL DOMAIN-CONTAINING PROTEIN 115"/>
    <property type="match status" value="1"/>
</dbReference>
<dbReference type="OrthoDB" id="4044452at2759"/>
<dbReference type="STRING" id="4955.A0A1G4M8M5"/>
<protein>
    <recommendedName>
        <fullName evidence="1">Vacuolar ATPase assembly protein VMA22</fullName>
    </recommendedName>
</protein>
<sequence length="170" mass="19677">MKYEDPYIELVELLAQYDSLLEQLQASFIDGFQHLSRANYSNKDALRGRYGQDYWDYTYEGTQFVSTKNNKIDIINRVGSQVKDSSKVDEAEEVDDRKLRRRKVHTEEKEPERSKKPTNLTDPIYMFGGVLSVPFSLRQCQSCFKGSIPLLAGLVNCRKEIDLILKRLGD</sequence>
<name>A0A1G4M8M5_LACFM</name>
<dbReference type="GO" id="GO:0051082">
    <property type="term" value="F:unfolded protein binding"/>
    <property type="evidence" value="ECO:0007669"/>
    <property type="project" value="TreeGrafter"/>
</dbReference>
<dbReference type="PANTHER" id="PTHR31996">
    <property type="entry name" value="COILED-COIL DOMAIN-CONTAINING PROTEIN 115"/>
    <property type="match status" value="1"/>
</dbReference>
<feature type="compositionally biased region" description="Basic and acidic residues" evidence="2">
    <location>
        <begin position="105"/>
        <end position="115"/>
    </location>
</feature>
<dbReference type="GO" id="GO:0070072">
    <property type="term" value="P:vacuolar proton-transporting V-type ATPase complex assembly"/>
    <property type="evidence" value="ECO:0007669"/>
    <property type="project" value="InterPro"/>
</dbReference>
<accession>A0A1G4M8M5</accession>
<dbReference type="GO" id="GO:1990871">
    <property type="term" value="C:Vma12-Vma22 assembly complex"/>
    <property type="evidence" value="ECO:0007669"/>
    <property type="project" value="TreeGrafter"/>
</dbReference>
<evidence type="ECO:0000313" key="3">
    <source>
        <dbReference type="EMBL" id="SCW00151.1"/>
    </source>
</evidence>
<organism evidence="3 4">
    <name type="scientific">Lachancea fermentati</name>
    <name type="common">Zygosaccharomyces fermentati</name>
    <dbReference type="NCBI Taxonomy" id="4955"/>
    <lineage>
        <taxon>Eukaryota</taxon>
        <taxon>Fungi</taxon>
        <taxon>Dikarya</taxon>
        <taxon>Ascomycota</taxon>
        <taxon>Saccharomycotina</taxon>
        <taxon>Saccharomycetes</taxon>
        <taxon>Saccharomycetales</taxon>
        <taxon>Saccharomycetaceae</taxon>
        <taxon>Lachancea</taxon>
    </lineage>
</organism>
<dbReference type="InterPro" id="IPR040357">
    <property type="entry name" value="Vma22/CCDC115"/>
</dbReference>
<reference evidence="4" key="1">
    <citation type="submission" date="2016-03" db="EMBL/GenBank/DDBJ databases">
        <authorList>
            <person name="Devillers H."/>
        </authorList>
    </citation>
    <scope>NUCLEOTIDE SEQUENCE [LARGE SCALE GENOMIC DNA]</scope>
</reference>
<dbReference type="AlphaFoldDB" id="A0A1G4M8M5"/>
<dbReference type="OMA" id="RANYHNK"/>
<keyword evidence="4" id="KW-1185">Reference proteome</keyword>
<evidence type="ECO:0000256" key="1">
    <source>
        <dbReference type="ARBA" id="ARBA00093634"/>
    </source>
</evidence>
<gene>
    <name evidence="3" type="ORF">LAFE_0B10572G</name>
</gene>
<evidence type="ECO:0000256" key="2">
    <source>
        <dbReference type="SAM" id="MobiDB-lite"/>
    </source>
</evidence>
<dbReference type="Pfam" id="PF21730">
    <property type="entry name" value="Vma22_CCDC115"/>
    <property type="match status" value="1"/>
</dbReference>
<evidence type="ECO:0000313" key="4">
    <source>
        <dbReference type="Proteomes" id="UP000190831"/>
    </source>
</evidence>
<proteinExistence type="predicted"/>
<dbReference type="EMBL" id="LT598489">
    <property type="protein sequence ID" value="SCW00151.1"/>
    <property type="molecule type" value="Genomic_DNA"/>
</dbReference>